<proteinExistence type="predicted"/>
<dbReference type="AlphaFoldDB" id="A0A4V5RQ05"/>
<comment type="caution">
    <text evidence="2">The sequence shown here is derived from an EMBL/GenBank/DDBJ whole genome shotgun (WGS) entry which is preliminary data.</text>
</comment>
<evidence type="ECO:0000256" key="1">
    <source>
        <dbReference type="SAM" id="Phobius"/>
    </source>
</evidence>
<dbReference type="EMBL" id="SYVO01000076">
    <property type="protein sequence ID" value="TKG04949.1"/>
    <property type="molecule type" value="Genomic_DNA"/>
</dbReference>
<gene>
    <name evidence="2" type="ORF">FCV91_19235</name>
</gene>
<name>A0A4V5RQ05_9VIBR</name>
<organism evidence="2 3">
    <name type="scientific">Vibrio lentus</name>
    <dbReference type="NCBI Taxonomy" id="136468"/>
    <lineage>
        <taxon>Bacteria</taxon>
        <taxon>Pseudomonadati</taxon>
        <taxon>Pseudomonadota</taxon>
        <taxon>Gammaproteobacteria</taxon>
        <taxon>Vibrionales</taxon>
        <taxon>Vibrionaceae</taxon>
        <taxon>Vibrio</taxon>
    </lineage>
</organism>
<sequence length="179" mass="20251">MTDFLSVGIAIFIVGAAFLPLIGAQRKSLTLTEELVNEAIHIKAKSEDEDEKDRVDFMVKCSRSWLFSMLFLTFGPVFAFKSGLKLDKKDVDKKDDNFTELWLKTQFYSNPITMFLTILVCFVALFLGKLVVFSVLSFYAITANDDDKLNVNMSAKPSYDIVANFTSAIAFYKQIRIGH</sequence>
<protein>
    <submittedName>
        <fullName evidence="2">Uncharacterized protein</fullName>
    </submittedName>
</protein>
<accession>A0A4V5RQ05</accession>
<feature type="transmembrane region" description="Helical" evidence="1">
    <location>
        <begin position="65"/>
        <end position="84"/>
    </location>
</feature>
<dbReference type="RefSeq" id="WP_136994644.1">
    <property type="nucleotide sequence ID" value="NZ_SYVO01000076.1"/>
</dbReference>
<evidence type="ECO:0000313" key="3">
    <source>
        <dbReference type="Proteomes" id="UP000305840"/>
    </source>
</evidence>
<feature type="transmembrane region" description="Helical" evidence="1">
    <location>
        <begin position="114"/>
        <end position="141"/>
    </location>
</feature>
<evidence type="ECO:0000313" key="2">
    <source>
        <dbReference type="EMBL" id="TKG04949.1"/>
    </source>
</evidence>
<keyword evidence="1" id="KW-0472">Membrane</keyword>
<reference evidence="2 3" key="1">
    <citation type="submission" date="2019-04" db="EMBL/GenBank/DDBJ databases">
        <title>A reverse ecology approach based on a biological definition of microbial populations.</title>
        <authorList>
            <person name="Arevalo P."/>
            <person name="Vaninsberghe D."/>
            <person name="Elsherbini J."/>
            <person name="Gore J."/>
            <person name="Polz M."/>
        </authorList>
    </citation>
    <scope>NUCLEOTIDE SEQUENCE [LARGE SCALE GENOMIC DNA]</scope>
    <source>
        <strain evidence="2 3">10N.222.48.A1</strain>
    </source>
</reference>
<keyword evidence="1" id="KW-0812">Transmembrane</keyword>
<dbReference type="Proteomes" id="UP000305840">
    <property type="component" value="Unassembled WGS sequence"/>
</dbReference>
<keyword evidence="1" id="KW-1133">Transmembrane helix</keyword>